<reference evidence="2 3" key="1">
    <citation type="submission" date="2019-05" db="EMBL/GenBank/DDBJ databases">
        <title>Another draft genome of Portunus trituberculatus and its Hox gene families provides insights of decapod evolution.</title>
        <authorList>
            <person name="Jeong J.-H."/>
            <person name="Song I."/>
            <person name="Kim S."/>
            <person name="Choi T."/>
            <person name="Kim D."/>
            <person name="Ryu S."/>
            <person name="Kim W."/>
        </authorList>
    </citation>
    <scope>NUCLEOTIDE SEQUENCE [LARGE SCALE GENOMIC DNA]</scope>
    <source>
        <tissue evidence="2">Muscle</tissue>
    </source>
</reference>
<gene>
    <name evidence="2" type="ORF">E2C01_019660</name>
</gene>
<dbReference type="AlphaFoldDB" id="A0A5B7DZZ4"/>
<proteinExistence type="predicted"/>
<keyword evidence="3" id="KW-1185">Reference proteome</keyword>
<feature type="compositionally biased region" description="Pro residues" evidence="1">
    <location>
        <begin position="10"/>
        <end position="19"/>
    </location>
</feature>
<protein>
    <submittedName>
        <fullName evidence="2">Uncharacterized protein</fullName>
    </submittedName>
</protein>
<evidence type="ECO:0000313" key="2">
    <source>
        <dbReference type="EMBL" id="MPC26516.1"/>
    </source>
</evidence>
<dbReference type="EMBL" id="VSRR010001610">
    <property type="protein sequence ID" value="MPC26516.1"/>
    <property type="molecule type" value="Genomic_DNA"/>
</dbReference>
<sequence>MVDARVMNSAPPPPLPLPTERPEPRQDPVGAFPCLGEATCRQHLRGHRHAGPGRNLCRGLK</sequence>
<accession>A0A5B7DZZ4</accession>
<feature type="region of interest" description="Disordered" evidence="1">
    <location>
        <begin position="1"/>
        <end position="33"/>
    </location>
</feature>
<comment type="caution">
    <text evidence="2">The sequence shown here is derived from an EMBL/GenBank/DDBJ whole genome shotgun (WGS) entry which is preliminary data.</text>
</comment>
<evidence type="ECO:0000256" key="1">
    <source>
        <dbReference type="SAM" id="MobiDB-lite"/>
    </source>
</evidence>
<name>A0A5B7DZZ4_PORTR</name>
<evidence type="ECO:0000313" key="3">
    <source>
        <dbReference type="Proteomes" id="UP000324222"/>
    </source>
</evidence>
<organism evidence="2 3">
    <name type="scientific">Portunus trituberculatus</name>
    <name type="common">Swimming crab</name>
    <name type="synonym">Neptunus trituberculatus</name>
    <dbReference type="NCBI Taxonomy" id="210409"/>
    <lineage>
        <taxon>Eukaryota</taxon>
        <taxon>Metazoa</taxon>
        <taxon>Ecdysozoa</taxon>
        <taxon>Arthropoda</taxon>
        <taxon>Crustacea</taxon>
        <taxon>Multicrustacea</taxon>
        <taxon>Malacostraca</taxon>
        <taxon>Eumalacostraca</taxon>
        <taxon>Eucarida</taxon>
        <taxon>Decapoda</taxon>
        <taxon>Pleocyemata</taxon>
        <taxon>Brachyura</taxon>
        <taxon>Eubrachyura</taxon>
        <taxon>Portunoidea</taxon>
        <taxon>Portunidae</taxon>
        <taxon>Portuninae</taxon>
        <taxon>Portunus</taxon>
    </lineage>
</organism>
<dbReference type="Proteomes" id="UP000324222">
    <property type="component" value="Unassembled WGS sequence"/>
</dbReference>